<keyword evidence="1" id="KW-0812">Transmembrane</keyword>
<dbReference type="EMBL" id="CP118166">
    <property type="protein sequence ID" value="WDI31085.1"/>
    <property type="molecule type" value="Genomic_DNA"/>
</dbReference>
<proteinExistence type="predicted"/>
<dbReference type="KEGG" id="hfl:PUV54_14105"/>
<gene>
    <name evidence="2" type="ORF">PUV54_14105</name>
</gene>
<dbReference type="AlphaFoldDB" id="A0AAE9ZCQ5"/>
<evidence type="ECO:0000256" key="1">
    <source>
        <dbReference type="SAM" id="Phobius"/>
    </source>
</evidence>
<name>A0AAE9ZCQ5_9PROT</name>
<dbReference type="PANTHER" id="PTHR36970:SF1">
    <property type="entry name" value="BESTROPHIN HOMOLOG"/>
    <property type="match status" value="1"/>
</dbReference>
<feature type="transmembrane region" description="Helical" evidence="1">
    <location>
        <begin position="182"/>
        <end position="200"/>
    </location>
</feature>
<dbReference type="RefSeq" id="WP_274492907.1">
    <property type="nucleotide sequence ID" value="NZ_CP118166.1"/>
</dbReference>
<accession>A0AAE9ZCQ5</accession>
<feature type="transmembrane region" description="Helical" evidence="1">
    <location>
        <begin position="206"/>
        <end position="225"/>
    </location>
</feature>
<keyword evidence="1" id="KW-1133">Transmembrane helix</keyword>
<dbReference type="PANTHER" id="PTHR36970">
    <property type="entry name" value="UNNAMED PRODUCT"/>
    <property type="match status" value="1"/>
</dbReference>
<sequence length="266" mass="30142">MKRLSSLFLILNRKSLIISLLAVASTWLSLRFNIVADFPLTLISTAVVFPIVFSIGHAYKRRENALDDYGTIKAHGRAIFFAARDWLPDQSPARLRHAERVLKELLVSCRDMFKSPLSEMPEYEKRVYAAFSSLSLFVKRMREDGLASGECSRCNQYISKMVVSFESIKHIYQYRTPRTLRAFSDFFIVVLPLLYGPYFAHEAAAYAPALMYVMPVLFALILVGLDNIQDHLEDPFDQIGEDDVAINAEKFVDLLSCGGEEVPKAA</sequence>
<keyword evidence="3" id="KW-1185">Reference proteome</keyword>
<dbReference type="Proteomes" id="UP001214043">
    <property type="component" value="Chromosome"/>
</dbReference>
<protein>
    <recommendedName>
        <fullName evidence="4">Bestrophin, RFP-TM, chloride channel</fullName>
    </recommendedName>
</protein>
<reference evidence="2" key="1">
    <citation type="submission" date="2023-02" db="EMBL/GenBank/DDBJ databases">
        <title>Genome sequence of Hyphococcus flavus.</title>
        <authorList>
            <person name="Rong J.-C."/>
            <person name="Zhao Q."/>
            <person name="Yi M."/>
            <person name="Wu J.-Y."/>
        </authorList>
    </citation>
    <scope>NUCLEOTIDE SEQUENCE</scope>
    <source>
        <strain evidence="2">MCCC 1K03223</strain>
    </source>
</reference>
<evidence type="ECO:0000313" key="2">
    <source>
        <dbReference type="EMBL" id="WDI31085.1"/>
    </source>
</evidence>
<keyword evidence="1" id="KW-0472">Membrane</keyword>
<evidence type="ECO:0008006" key="4">
    <source>
        <dbReference type="Google" id="ProtNLM"/>
    </source>
</evidence>
<evidence type="ECO:0000313" key="3">
    <source>
        <dbReference type="Proteomes" id="UP001214043"/>
    </source>
</evidence>
<feature type="transmembrane region" description="Helical" evidence="1">
    <location>
        <begin position="41"/>
        <end position="59"/>
    </location>
</feature>
<organism evidence="2 3">
    <name type="scientific">Hyphococcus flavus</name>
    <dbReference type="NCBI Taxonomy" id="1866326"/>
    <lineage>
        <taxon>Bacteria</taxon>
        <taxon>Pseudomonadati</taxon>
        <taxon>Pseudomonadota</taxon>
        <taxon>Alphaproteobacteria</taxon>
        <taxon>Parvularculales</taxon>
        <taxon>Parvularculaceae</taxon>
        <taxon>Hyphococcus</taxon>
    </lineage>
</organism>